<dbReference type="Gene3D" id="3.40.50.300">
    <property type="entry name" value="P-loop containing nucleotide triphosphate hydrolases"/>
    <property type="match status" value="1"/>
</dbReference>
<dbReference type="InterPro" id="IPR027417">
    <property type="entry name" value="P-loop_NTPase"/>
</dbReference>
<evidence type="ECO:0000313" key="2">
    <source>
        <dbReference type="EMBL" id="KAK4456726.1"/>
    </source>
</evidence>
<proteinExistence type="predicted"/>
<accession>A0AAV9HCF4</accession>
<keyword evidence="1" id="KW-1133">Transmembrane helix</keyword>
<dbReference type="AlphaFoldDB" id="A0AAV9HCF4"/>
<dbReference type="EMBL" id="MU865172">
    <property type="protein sequence ID" value="KAK4456726.1"/>
    <property type="molecule type" value="Genomic_DNA"/>
</dbReference>
<gene>
    <name evidence="2" type="ORF">QBC42DRAFT_190312</name>
</gene>
<name>A0AAV9HCF4_9PEZI</name>
<dbReference type="Proteomes" id="UP001321749">
    <property type="component" value="Unassembled WGS sequence"/>
</dbReference>
<comment type="caution">
    <text evidence="2">The sequence shown here is derived from an EMBL/GenBank/DDBJ whole genome shotgun (WGS) entry which is preliminary data.</text>
</comment>
<protein>
    <submittedName>
        <fullName evidence="2">Uncharacterized protein</fullName>
    </submittedName>
</protein>
<sequence>QVNIREQLRQILGQKAAFRGVQEPALIVIVIRTEGGKSILFMLPARYSGGLTVIIVPLILLQSDIKDRYNQLRIECASVILVTLELTVGESFGHFINRQRAIGRLDRIIINKYHIILDSRTDGG</sequence>
<feature type="transmembrane region" description="Helical" evidence="1">
    <location>
        <begin position="39"/>
        <end position="61"/>
    </location>
</feature>
<reference evidence="2" key="1">
    <citation type="journal article" date="2023" name="Mol. Phylogenet. Evol.">
        <title>Genome-scale phylogeny and comparative genomics of the fungal order Sordariales.</title>
        <authorList>
            <person name="Hensen N."/>
            <person name="Bonometti L."/>
            <person name="Westerberg I."/>
            <person name="Brannstrom I.O."/>
            <person name="Guillou S."/>
            <person name="Cros-Aarteil S."/>
            <person name="Calhoun S."/>
            <person name="Haridas S."/>
            <person name="Kuo A."/>
            <person name="Mondo S."/>
            <person name="Pangilinan J."/>
            <person name="Riley R."/>
            <person name="LaButti K."/>
            <person name="Andreopoulos B."/>
            <person name="Lipzen A."/>
            <person name="Chen C."/>
            <person name="Yan M."/>
            <person name="Daum C."/>
            <person name="Ng V."/>
            <person name="Clum A."/>
            <person name="Steindorff A."/>
            <person name="Ohm R.A."/>
            <person name="Martin F."/>
            <person name="Silar P."/>
            <person name="Natvig D.O."/>
            <person name="Lalanne C."/>
            <person name="Gautier V."/>
            <person name="Ament-Velasquez S.L."/>
            <person name="Kruys A."/>
            <person name="Hutchinson M.I."/>
            <person name="Powell A.J."/>
            <person name="Barry K."/>
            <person name="Miller A.N."/>
            <person name="Grigoriev I.V."/>
            <person name="Debuchy R."/>
            <person name="Gladieux P."/>
            <person name="Hiltunen Thoren M."/>
            <person name="Johannesson H."/>
        </authorList>
    </citation>
    <scope>NUCLEOTIDE SEQUENCE</scope>
    <source>
        <strain evidence="2">PSN324</strain>
    </source>
</reference>
<evidence type="ECO:0000313" key="3">
    <source>
        <dbReference type="Proteomes" id="UP001321749"/>
    </source>
</evidence>
<organism evidence="2 3">
    <name type="scientific">Cladorrhinum samala</name>
    <dbReference type="NCBI Taxonomy" id="585594"/>
    <lineage>
        <taxon>Eukaryota</taxon>
        <taxon>Fungi</taxon>
        <taxon>Dikarya</taxon>
        <taxon>Ascomycota</taxon>
        <taxon>Pezizomycotina</taxon>
        <taxon>Sordariomycetes</taxon>
        <taxon>Sordariomycetidae</taxon>
        <taxon>Sordariales</taxon>
        <taxon>Podosporaceae</taxon>
        <taxon>Cladorrhinum</taxon>
    </lineage>
</organism>
<keyword evidence="1" id="KW-0472">Membrane</keyword>
<keyword evidence="3" id="KW-1185">Reference proteome</keyword>
<evidence type="ECO:0000256" key="1">
    <source>
        <dbReference type="SAM" id="Phobius"/>
    </source>
</evidence>
<feature type="non-terminal residue" evidence="2">
    <location>
        <position position="1"/>
    </location>
</feature>
<dbReference type="SUPFAM" id="SSF52540">
    <property type="entry name" value="P-loop containing nucleoside triphosphate hydrolases"/>
    <property type="match status" value="1"/>
</dbReference>
<keyword evidence="1" id="KW-0812">Transmembrane</keyword>
<reference evidence="2" key="2">
    <citation type="submission" date="2023-06" db="EMBL/GenBank/DDBJ databases">
        <authorList>
            <consortium name="Lawrence Berkeley National Laboratory"/>
            <person name="Mondo S.J."/>
            <person name="Hensen N."/>
            <person name="Bonometti L."/>
            <person name="Westerberg I."/>
            <person name="Brannstrom I.O."/>
            <person name="Guillou S."/>
            <person name="Cros-Aarteil S."/>
            <person name="Calhoun S."/>
            <person name="Haridas S."/>
            <person name="Kuo A."/>
            <person name="Pangilinan J."/>
            <person name="Riley R."/>
            <person name="Labutti K."/>
            <person name="Andreopoulos B."/>
            <person name="Lipzen A."/>
            <person name="Chen C."/>
            <person name="Yanf M."/>
            <person name="Daum C."/>
            <person name="Ng V."/>
            <person name="Clum A."/>
            <person name="Steindorff A."/>
            <person name="Ohm R."/>
            <person name="Martin F."/>
            <person name="Silar P."/>
            <person name="Natvig D."/>
            <person name="Lalanne C."/>
            <person name="Gautier V."/>
            <person name="Ament-Velasquez S.L."/>
            <person name="Kruys A."/>
            <person name="Hutchinson M.I."/>
            <person name="Powell A.J."/>
            <person name="Barry K."/>
            <person name="Miller A.N."/>
            <person name="Grigoriev I.V."/>
            <person name="Debuchy R."/>
            <person name="Gladieux P."/>
            <person name="Thoren M.H."/>
            <person name="Johannesson H."/>
        </authorList>
    </citation>
    <scope>NUCLEOTIDE SEQUENCE</scope>
    <source>
        <strain evidence="2">PSN324</strain>
    </source>
</reference>